<dbReference type="OrthoDB" id="331948at2759"/>
<feature type="transmembrane region" description="Helical" evidence="7">
    <location>
        <begin position="290"/>
        <end position="314"/>
    </location>
</feature>
<dbReference type="PROSITE" id="PS50216">
    <property type="entry name" value="DHHC"/>
    <property type="match status" value="1"/>
</dbReference>
<dbReference type="InParanoid" id="F4X1X5"/>
<evidence type="ECO:0000256" key="4">
    <source>
        <dbReference type="ARBA" id="ARBA00022989"/>
    </source>
</evidence>
<feature type="domain" description="Palmitoyltransferase DHHC" evidence="8">
    <location>
        <begin position="206"/>
        <end position="331"/>
    </location>
</feature>
<dbReference type="InterPro" id="IPR039859">
    <property type="entry name" value="PFA4/ZDH16/20/ERF2-like"/>
</dbReference>
<comment type="domain">
    <text evidence="7">The DHHC domain is required for palmitoyltransferase activity.</text>
</comment>
<dbReference type="InterPro" id="IPR001594">
    <property type="entry name" value="Palmitoyltrfase_DHHC"/>
</dbReference>
<keyword evidence="3 7" id="KW-0812">Transmembrane</keyword>
<proteinExistence type="inferred from homology"/>
<dbReference type="FunCoup" id="F4X1X5">
    <property type="interactions" value="2001"/>
</dbReference>
<evidence type="ECO:0000256" key="7">
    <source>
        <dbReference type="RuleBase" id="RU079119"/>
    </source>
</evidence>
<evidence type="ECO:0000313" key="9">
    <source>
        <dbReference type="EMBL" id="EGI59511.1"/>
    </source>
</evidence>
<accession>F4X1X5</accession>
<protein>
    <recommendedName>
        <fullName evidence="7">Palmitoyltransferase</fullName>
        <ecNumber evidence="7">2.3.1.225</ecNumber>
    </recommendedName>
</protein>
<dbReference type="STRING" id="103372.F4X1X5"/>
<dbReference type="GO" id="GO:0019706">
    <property type="term" value="F:protein-cysteine S-palmitoyltransferase activity"/>
    <property type="evidence" value="ECO:0007669"/>
    <property type="project" value="UniProtKB-EC"/>
</dbReference>
<dbReference type="AlphaFoldDB" id="F4X1X5"/>
<evidence type="ECO:0000256" key="6">
    <source>
        <dbReference type="ARBA" id="ARBA00023315"/>
    </source>
</evidence>
<dbReference type="EC" id="2.3.1.225" evidence="7"/>
<comment type="subcellular location">
    <subcellularLocation>
        <location evidence="1">Membrane</location>
        <topology evidence="1">Multi-pass membrane protein</topology>
    </subcellularLocation>
</comment>
<sequence>MKRNHNRMSEISVTLVALVPICELATDYARLIKSRFEIGVSFRVVTTLDQHQLDDVRYVNAAIATTTDSNASGETGETHVCEDPAHPVAVVVVVLVVIKSEGVNGRPDANLKLLYGDNMCVGPLKKLCHWGPLSSLAMIKFITLMTIHCSRQWWPPQDSILAAASFLLFFILSGLTLFHFISAIVEGPGYLTLKWMPEKATDIQYLQYCIVCQGYKAPRSHHCRKCNRCVMKMDHHCPWINTCVGHYNHGHFTAFLASAIGGCSVSFIILTSWITTVLSLKPLPFPPPEFYTIILVVFSIGASVGVVLAVGMLLSVQILAILRNRTEIEDWILQKSQCWRNDTDAKYIHPYSKGWLFNISQVLTWDCTPVGDGITWPVIDGCDQYTLTREQLAQKLDKRKKARIYRIVKAASGSKFPIGHGFGVFFHPLCTDESRIKLDVNDIVIVTRWKKYWLFGRKEQKEEEDGKSKCIRGWFPRPCAVEVIEKSVRLG</sequence>
<keyword evidence="10" id="KW-1185">Reference proteome</keyword>
<gene>
    <name evidence="9" type="ORF">G5I_12294</name>
</gene>
<evidence type="ECO:0000256" key="2">
    <source>
        <dbReference type="ARBA" id="ARBA00022679"/>
    </source>
</evidence>
<dbReference type="GO" id="GO:0016020">
    <property type="term" value="C:membrane"/>
    <property type="evidence" value="ECO:0007669"/>
    <property type="project" value="UniProtKB-SubCell"/>
</dbReference>
<reference evidence="9" key="1">
    <citation type="submission" date="2011-02" db="EMBL/GenBank/DDBJ databases">
        <title>The genome of the leaf-cutting ant Acromyrmex echinatior suggests key adaptations to social evolution and fungus farming.</title>
        <authorList>
            <person name="Nygaard S."/>
            <person name="Zhang G."/>
        </authorList>
    </citation>
    <scope>NUCLEOTIDE SEQUENCE</scope>
</reference>
<evidence type="ECO:0000313" key="10">
    <source>
        <dbReference type="Proteomes" id="UP000007755"/>
    </source>
</evidence>
<keyword evidence="4 7" id="KW-1133">Transmembrane helix</keyword>
<dbReference type="PANTHER" id="PTHR12246">
    <property type="entry name" value="PALMITOYLTRANSFERASE ZDHHC16"/>
    <property type="match status" value="1"/>
</dbReference>
<feature type="transmembrane region" description="Helical" evidence="7">
    <location>
        <begin position="254"/>
        <end position="278"/>
    </location>
</feature>
<evidence type="ECO:0000256" key="3">
    <source>
        <dbReference type="ARBA" id="ARBA00022692"/>
    </source>
</evidence>
<comment type="similarity">
    <text evidence="7">Belongs to the DHHC palmitoyltransferase family.</text>
</comment>
<keyword evidence="6 7" id="KW-0012">Acyltransferase</keyword>
<dbReference type="Proteomes" id="UP000007755">
    <property type="component" value="Unassembled WGS sequence"/>
</dbReference>
<keyword evidence="5 7" id="KW-0472">Membrane</keyword>
<evidence type="ECO:0000256" key="5">
    <source>
        <dbReference type="ARBA" id="ARBA00023136"/>
    </source>
</evidence>
<dbReference type="Pfam" id="PF01529">
    <property type="entry name" value="DHHC"/>
    <property type="match status" value="1"/>
</dbReference>
<comment type="catalytic activity">
    <reaction evidence="7">
        <text>L-cysteinyl-[protein] + hexadecanoyl-CoA = S-hexadecanoyl-L-cysteinyl-[protein] + CoA</text>
        <dbReference type="Rhea" id="RHEA:36683"/>
        <dbReference type="Rhea" id="RHEA-COMP:10131"/>
        <dbReference type="Rhea" id="RHEA-COMP:11032"/>
        <dbReference type="ChEBI" id="CHEBI:29950"/>
        <dbReference type="ChEBI" id="CHEBI:57287"/>
        <dbReference type="ChEBI" id="CHEBI:57379"/>
        <dbReference type="ChEBI" id="CHEBI:74151"/>
        <dbReference type="EC" id="2.3.1.225"/>
    </reaction>
</comment>
<dbReference type="eggNOG" id="KOG1314">
    <property type="taxonomic scope" value="Eukaryota"/>
</dbReference>
<dbReference type="EMBL" id="GL888558">
    <property type="protein sequence ID" value="EGI59511.1"/>
    <property type="molecule type" value="Genomic_DNA"/>
</dbReference>
<name>F4X1X5_ACREC</name>
<keyword evidence="2 7" id="KW-0808">Transferase</keyword>
<organism evidence="10">
    <name type="scientific">Acromyrmex echinatior</name>
    <name type="common">Panamanian leafcutter ant</name>
    <name type="synonym">Acromyrmex octospinosus echinatior</name>
    <dbReference type="NCBI Taxonomy" id="103372"/>
    <lineage>
        <taxon>Eukaryota</taxon>
        <taxon>Metazoa</taxon>
        <taxon>Ecdysozoa</taxon>
        <taxon>Arthropoda</taxon>
        <taxon>Hexapoda</taxon>
        <taxon>Insecta</taxon>
        <taxon>Pterygota</taxon>
        <taxon>Neoptera</taxon>
        <taxon>Endopterygota</taxon>
        <taxon>Hymenoptera</taxon>
        <taxon>Apocrita</taxon>
        <taxon>Aculeata</taxon>
        <taxon>Formicoidea</taxon>
        <taxon>Formicidae</taxon>
        <taxon>Myrmicinae</taxon>
        <taxon>Acromyrmex</taxon>
    </lineage>
</organism>
<feature type="transmembrane region" description="Helical" evidence="7">
    <location>
        <begin position="160"/>
        <end position="185"/>
    </location>
</feature>
<evidence type="ECO:0000259" key="8">
    <source>
        <dbReference type="Pfam" id="PF01529"/>
    </source>
</evidence>
<evidence type="ECO:0000256" key="1">
    <source>
        <dbReference type="ARBA" id="ARBA00004141"/>
    </source>
</evidence>
<feature type="transmembrane region" description="Helical" evidence="7">
    <location>
        <begin position="130"/>
        <end position="148"/>
    </location>
</feature>